<name>A0AAJ6P8I9_9CYAN</name>
<proteinExistence type="predicted"/>
<dbReference type="RefSeq" id="WP_281482005.1">
    <property type="nucleotide sequence ID" value="NZ_CP124543.1"/>
</dbReference>
<sequence>MSGAISVTSAIILTTIGYLSHEKLPLSRYIRMKFIVGLSSLALFSLSSVAPSLAASQLVSRSTESSLSSQSLPSAAKTIQVADLFNSVNRVLNTVEREKKRAEQRTNRERARQERLKRQENAARIRQERMEAYQKQQQERAAAAAARREQERKYFESLTPEQQKEYIARQRARDEAAATLFINLLGATMGSGNPTVSPSSNVNQEWIVEDRNNSRPAPQPAPAPVTPIGGNSGLHGECHYVGC</sequence>
<gene>
    <name evidence="2" type="ORF">QI031_23415</name>
</gene>
<keyword evidence="3" id="KW-1185">Reference proteome</keyword>
<dbReference type="Proteomes" id="UP001223520">
    <property type="component" value="Chromosome"/>
</dbReference>
<reference evidence="2 3" key="1">
    <citation type="journal article" date="2023" name="Limnol Oceanogr Lett">
        <title>Environmental adaptations by the intertidal Antarctic cyanobacterium Halotia branconii CENA392 as revealed using long-read genome sequencing.</title>
        <authorList>
            <person name="Dextro R.B."/>
            <person name="Delbaje E."/>
            <person name="Freitas P.N.N."/>
            <person name="Geraldes V."/>
            <person name="Pinto E."/>
            <person name="Long P.F."/>
            <person name="Fiore M.F."/>
        </authorList>
    </citation>
    <scope>NUCLEOTIDE SEQUENCE [LARGE SCALE GENOMIC DNA]</scope>
    <source>
        <strain evidence="2 3">CENA392</strain>
    </source>
</reference>
<protein>
    <submittedName>
        <fullName evidence="2">Uncharacterized protein</fullName>
    </submittedName>
</protein>
<evidence type="ECO:0000313" key="2">
    <source>
        <dbReference type="EMBL" id="WGV24687.1"/>
    </source>
</evidence>
<dbReference type="EMBL" id="CP124543">
    <property type="protein sequence ID" value="WGV24687.1"/>
    <property type="molecule type" value="Genomic_DNA"/>
</dbReference>
<evidence type="ECO:0000313" key="3">
    <source>
        <dbReference type="Proteomes" id="UP001223520"/>
    </source>
</evidence>
<accession>A0AAJ6P8I9</accession>
<feature type="region of interest" description="Disordered" evidence="1">
    <location>
        <begin position="98"/>
        <end position="119"/>
    </location>
</feature>
<evidence type="ECO:0000256" key="1">
    <source>
        <dbReference type="SAM" id="MobiDB-lite"/>
    </source>
</evidence>
<dbReference type="AlphaFoldDB" id="A0AAJ6P8I9"/>
<organism evidence="2 3">
    <name type="scientific">Halotia branconii CENA392</name>
    <dbReference type="NCBI Taxonomy" id="1539056"/>
    <lineage>
        <taxon>Bacteria</taxon>
        <taxon>Bacillati</taxon>
        <taxon>Cyanobacteriota</taxon>
        <taxon>Cyanophyceae</taxon>
        <taxon>Nostocales</taxon>
        <taxon>Nodulariaceae</taxon>
        <taxon>Halotia</taxon>
    </lineage>
</organism>
<dbReference type="KEGG" id="hbq:QI031_23415"/>